<reference evidence="1" key="1">
    <citation type="submission" date="2023-01" db="EMBL/GenBank/DDBJ databases">
        <title>The genome sequence of Kordiimonadaceae bacterium 6D33.</title>
        <authorList>
            <person name="Liu Y."/>
        </authorList>
    </citation>
    <scope>NUCLEOTIDE SEQUENCE</scope>
    <source>
        <strain evidence="1">6D33</strain>
    </source>
</reference>
<proteinExistence type="predicted"/>
<dbReference type="AlphaFoldDB" id="A0AAF0BM09"/>
<evidence type="ECO:0008006" key="3">
    <source>
        <dbReference type="Google" id="ProtNLM"/>
    </source>
</evidence>
<sequence length="212" mass="23786">MTDLQQTRVSTADLAGIEDGRNRRRAANRDKIVTAFLTLVREGNPTPSAQAVAEHADVSPRTVFRCFQDMETLYREISVLLREEFLPRATLNLNTPDRRERLTRLVSNRTKLFEDMRPFRQAAEAQSHLSPTLATDKAFVTAIEKERLRQAVNPDGKMDKTLMDALTAATSFNYWLRLRAEQELSPEDAAKAMTFAAFAIFDAGADAGPIAL</sequence>
<dbReference type="KEGG" id="gso:PH603_15035"/>
<dbReference type="RefSeq" id="WP_289503503.1">
    <property type="nucleotide sequence ID" value="NZ_CP116805.1"/>
</dbReference>
<protein>
    <recommendedName>
        <fullName evidence="3">TetR family transcriptional regulator</fullName>
    </recommendedName>
</protein>
<accession>A0AAF0BM09</accession>
<keyword evidence="2" id="KW-1185">Reference proteome</keyword>
<evidence type="ECO:0000313" key="1">
    <source>
        <dbReference type="EMBL" id="WCL53851.1"/>
    </source>
</evidence>
<dbReference type="Gene3D" id="1.10.357.10">
    <property type="entry name" value="Tetracycline Repressor, domain 2"/>
    <property type="match status" value="1"/>
</dbReference>
<gene>
    <name evidence="1" type="ORF">PH603_15035</name>
</gene>
<dbReference type="SUPFAM" id="SSF46689">
    <property type="entry name" value="Homeodomain-like"/>
    <property type="match status" value="1"/>
</dbReference>
<dbReference type="InterPro" id="IPR009057">
    <property type="entry name" value="Homeodomain-like_sf"/>
</dbReference>
<evidence type="ECO:0000313" key="2">
    <source>
        <dbReference type="Proteomes" id="UP001217500"/>
    </source>
</evidence>
<dbReference type="EMBL" id="CP116805">
    <property type="protein sequence ID" value="WCL53851.1"/>
    <property type="molecule type" value="Genomic_DNA"/>
</dbReference>
<name>A0AAF0BM09_9PROT</name>
<dbReference type="Proteomes" id="UP001217500">
    <property type="component" value="Chromosome"/>
</dbReference>
<organism evidence="1 2">
    <name type="scientific">Gimibacter soli</name>
    <dbReference type="NCBI Taxonomy" id="3024400"/>
    <lineage>
        <taxon>Bacteria</taxon>
        <taxon>Pseudomonadati</taxon>
        <taxon>Pseudomonadota</taxon>
        <taxon>Alphaproteobacteria</taxon>
        <taxon>Kordiimonadales</taxon>
        <taxon>Temperatibacteraceae</taxon>
        <taxon>Gimibacter</taxon>
    </lineage>
</organism>